<dbReference type="OrthoDB" id="9802525at2"/>
<feature type="domain" description="Glycosyltransferase subfamily 4-like N-terminal" evidence="4">
    <location>
        <begin position="16"/>
        <end position="180"/>
    </location>
</feature>
<dbReference type="Pfam" id="PF00534">
    <property type="entry name" value="Glycos_transf_1"/>
    <property type="match status" value="1"/>
</dbReference>
<proteinExistence type="predicted"/>
<organism evidence="5 6">
    <name type="scientific">Micropruina glycogenica</name>
    <dbReference type="NCBI Taxonomy" id="75385"/>
    <lineage>
        <taxon>Bacteria</taxon>
        <taxon>Bacillati</taxon>
        <taxon>Actinomycetota</taxon>
        <taxon>Actinomycetes</taxon>
        <taxon>Propionibacteriales</taxon>
        <taxon>Nocardioidaceae</taxon>
        <taxon>Micropruina</taxon>
    </lineage>
</organism>
<evidence type="ECO:0000259" key="3">
    <source>
        <dbReference type="Pfam" id="PF00534"/>
    </source>
</evidence>
<dbReference type="AlphaFoldDB" id="A0A2N9JC51"/>
<keyword evidence="1" id="KW-0328">Glycosyltransferase</keyword>
<dbReference type="CDD" id="cd03811">
    <property type="entry name" value="GT4_GT28_WabH-like"/>
    <property type="match status" value="1"/>
</dbReference>
<accession>A0A2N9JC51</accession>
<evidence type="ECO:0000313" key="5">
    <source>
        <dbReference type="EMBL" id="SPD85120.1"/>
    </source>
</evidence>
<protein>
    <recommendedName>
        <fullName evidence="7">D-inositol 3-phosphate glycosyltransferase</fullName>
    </recommendedName>
</protein>
<dbReference type="InterPro" id="IPR001296">
    <property type="entry name" value="Glyco_trans_1"/>
</dbReference>
<evidence type="ECO:0000259" key="4">
    <source>
        <dbReference type="Pfam" id="PF13579"/>
    </source>
</evidence>
<dbReference type="EMBL" id="LT985188">
    <property type="protein sequence ID" value="SPD85120.1"/>
    <property type="molecule type" value="Genomic_DNA"/>
</dbReference>
<evidence type="ECO:0000313" key="6">
    <source>
        <dbReference type="Proteomes" id="UP000238164"/>
    </source>
</evidence>
<dbReference type="PANTHER" id="PTHR12526">
    <property type="entry name" value="GLYCOSYLTRANSFERASE"/>
    <property type="match status" value="1"/>
</dbReference>
<dbReference type="Proteomes" id="UP000238164">
    <property type="component" value="Chromosome 1"/>
</dbReference>
<dbReference type="InterPro" id="IPR028098">
    <property type="entry name" value="Glyco_trans_4-like_N"/>
</dbReference>
<keyword evidence="2" id="KW-0808">Transferase</keyword>
<gene>
    <name evidence="5" type="ORF">MPLG2_0084</name>
</gene>
<name>A0A2N9JC51_9ACTN</name>
<dbReference type="Gene3D" id="3.40.50.2000">
    <property type="entry name" value="Glycogen Phosphorylase B"/>
    <property type="match status" value="2"/>
</dbReference>
<dbReference type="KEGG" id="mgg:MPLG2_0084"/>
<dbReference type="GO" id="GO:0016757">
    <property type="term" value="F:glycosyltransferase activity"/>
    <property type="evidence" value="ECO:0007669"/>
    <property type="project" value="UniProtKB-KW"/>
</dbReference>
<dbReference type="SUPFAM" id="SSF53756">
    <property type="entry name" value="UDP-Glycosyltransferase/glycogen phosphorylase"/>
    <property type="match status" value="1"/>
</dbReference>
<dbReference type="Pfam" id="PF13579">
    <property type="entry name" value="Glyco_trans_4_4"/>
    <property type="match status" value="1"/>
</dbReference>
<feature type="domain" description="Glycosyl transferase family 1" evidence="3">
    <location>
        <begin position="194"/>
        <end position="367"/>
    </location>
</feature>
<evidence type="ECO:0000256" key="2">
    <source>
        <dbReference type="ARBA" id="ARBA00022679"/>
    </source>
</evidence>
<sequence length="399" mass="42943">MTGRRVVVLDHTGQLGGAEIALQRLLLAVDDSWDVSVLLFSDGPFRVSLEEAGIDVEVLEMPERTSGQSRTTLTDPRVLVRSGSDSLAFARTVAQRVQRLDADLVVANSLKAAVLAELSSWRSRLPWVWHLHDRIAPDYLAAPVVFALRRLARRATHVVANSRDVARLTRLPPSRVRVAYPGLPDDAFTDDHTPPTPPVFGLLGRISNTKGQREFIQAAALVSKDHPDVRFRIVGEALFSDHPYAVEVRQLADELGIANRVEWTGWAPDPRAAIDGFTALVHASPLPEPFGQVILEAMARHVPVIATLGGGVGEIVGAPPDAPLGAGTVLCTDRGRLVAPGDVAGFAEAMKAILREPERNVQLARSAACATHEQFSVNATATTCQAAWRGATGASRPPD</sequence>
<dbReference type="PANTHER" id="PTHR12526:SF510">
    <property type="entry name" value="D-INOSITOL 3-PHOSPHATE GLYCOSYLTRANSFERASE"/>
    <property type="match status" value="1"/>
</dbReference>
<evidence type="ECO:0008006" key="7">
    <source>
        <dbReference type="Google" id="ProtNLM"/>
    </source>
</evidence>
<reference evidence="5 6" key="1">
    <citation type="submission" date="2018-02" db="EMBL/GenBank/DDBJ databases">
        <authorList>
            <person name="Cohen D.B."/>
            <person name="Kent A.D."/>
        </authorList>
    </citation>
    <scope>NUCLEOTIDE SEQUENCE [LARGE SCALE GENOMIC DNA]</scope>
    <source>
        <strain evidence="5">1</strain>
    </source>
</reference>
<keyword evidence="6" id="KW-1185">Reference proteome</keyword>
<dbReference type="RefSeq" id="WP_105184431.1">
    <property type="nucleotide sequence ID" value="NZ_BAAAGO010000016.1"/>
</dbReference>
<evidence type="ECO:0000256" key="1">
    <source>
        <dbReference type="ARBA" id="ARBA00022676"/>
    </source>
</evidence>